<dbReference type="EMBL" id="LILB01000008">
    <property type="protein sequence ID" value="KOO47984.1"/>
    <property type="molecule type" value="Genomic_DNA"/>
</dbReference>
<keyword evidence="6 7" id="KW-0472">Membrane</keyword>
<evidence type="ECO:0000313" key="10">
    <source>
        <dbReference type="Proteomes" id="UP000036867"/>
    </source>
</evidence>
<dbReference type="STRING" id="263475.AMD00_20490"/>
<evidence type="ECO:0000256" key="3">
    <source>
        <dbReference type="ARBA" id="ARBA00022475"/>
    </source>
</evidence>
<dbReference type="GeneID" id="301138480"/>
<organism evidence="9 10">
    <name type="scientific">Viridibacillus arvi</name>
    <dbReference type="NCBI Taxonomy" id="263475"/>
    <lineage>
        <taxon>Bacteria</taxon>
        <taxon>Bacillati</taxon>
        <taxon>Bacillota</taxon>
        <taxon>Bacilli</taxon>
        <taxon>Bacillales</taxon>
        <taxon>Caryophanaceae</taxon>
        <taxon>Viridibacillus</taxon>
    </lineage>
</organism>
<dbReference type="RefSeq" id="WP_053418858.1">
    <property type="nucleotide sequence ID" value="NZ_JBNNVA010000009.1"/>
</dbReference>
<feature type="transmembrane region" description="Helical" evidence="7">
    <location>
        <begin position="71"/>
        <end position="89"/>
    </location>
</feature>
<evidence type="ECO:0000256" key="1">
    <source>
        <dbReference type="ARBA" id="ARBA00004651"/>
    </source>
</evidence>
<keyword evidence="10" id="KW-1185">Reference proteome</keyword>
<name>A0A0M0LAB2_9BACL</name>
<dbReference type="PANTHER" id="PTHR34582:SF5">
    <property type="entry name" value="UPF0702 TRANSMEMBRANE PROTEIN YETF"/>
    <property type="match status" value="1"/>
</dbReference>
<feature type="transmembrane region" description="Helical" evidence="7">
    <location>
        <begin position="41"/>
        <end position="59"/>
    </location>
</feature>
<reference evidence="10" key="1">
    <citation type="submission" date="2015-08" db="EMBL/GenBank/DDBJ databases">
        <title>Fjat-10028 dsm 16317.</title>
        <authorList>
            <person name="Liu B."/>
            <person name="Wang J."/>
            <person name="Zhu Y."/>
            <person name="Liu G."/>
            <person name="Chen Q."/>
            <person name="Chen Z."/>
            <person name="Lan J."/>
            <person name="Che J."/>
            <person name="Ge C."/>
            <person name="Shi H."/>
            <person name="Pan Z."/>
            <person name="Liu X."/>
        </authorList>
    </citation>
    <scope>NUCLEOTIDE SEQUENCE [LARGE SCALE GENOMIC DNA]</scope>
    <source>
        <strain evidence="10">DSM 16317</strain>
    </source>
</reference>
<dbReference type="InterPro" id="IPR007353">
    <property type="entry name" value="DUF421"/>
</dbReference>
<evidence type="ECO:0000313" key="9">
    <source>
        <dbReference type="EMBL" id="KOO47984.1"/>
    </source>
</evidence>
<sequence length="234" mass="26523">MDFFHAQETLTAIQWILRAIVAFLFLLIAAKVMGQRSISQLRLLDFAMAISVGNIIAHPLSDEGLGMKGSIISMSTLVILYSVGVYLSLKWVPFRHLIDSSPFPLIKDGQIVSKNLSKARISVDLLLSELRKEKIEDIQKVALALWEPDGTISSFLYPQYQTLTRADMKLAPEAFSLPTVLIKEGKIDYYELKNLNINEDWLKDRVISMFNVDVKDVLLATIDQNDNLQVYLYN</sequence>
<proteinExistence type="inferred from homology"/>
<evidence type="ECO:0000259" key="8">
    <source>
        <dbReference type="Pfam" id="PF04239"/>
    </source>
</evidence>
<dbReference type="PATRIC" id="fig|263475.3.peg.2944"/>
<accession>A0A0M0LAB2</accession>
<feature type="domain" description="YetF C-terminal" evidence="8">
    <location>
        <begin position="90"/>
        <end position="222"/>
    </location>
</feature>
<evidence type="ECO:0000256" key="7">
    <source>
        <dbReference type="SAM" id="Phobius"/>
    </source>
</evidence>
<dbReference type="Gene3D" id="3.30.240.20">
    <property type="entry name" value="bsu07140 like domains"/>
    <property type="match status" value="2"/>
</dbReference>
<keyword evidence="4 7" id="KW-0812">Transmembrane</keyword>
<dbReference type="GO" id="GO:0005886">
    <property type="term" value="C:plasma membrane"/>
    <property type="evidence" value="ECO:0007669"/>
    <property type="project" value="UniProtKB-SubCell"/>
</dbReference>
<gene>
    <name evidence="9" type="ORF">AMD00_20490</name>
</gene>
<dbReference type="PANTHER" id="PTHR34582">
    <property type="entry name" value="UPF0702 TRANSMEMBRANE PROTEIN YCAP"/>
    <property type="match status" value="1"/>
</dbReference>
<protein>
    <recommendedName>
        <fullName evidence="8">YetF C-terminal domain-containing protein</fullName>
    </recommendedName>
</protein>
<dbReference type="Pfam" id="PF04239">
    <property type="entry name" value="DUF421"/>
    <property type="match status" value="1"/>
</dbReference>
<feature type="transmembrane region" description="Helical" evidence="7">
    <location>
        <begin position="12"/>
        <end position="29"/>
    </location>
</feature>
<comment type="subcellular location">
    <subcellularLocation>
        <location evidence="1">Cell membrane</location>
        <topology evidence="1">Multi-pass membrane protein</topology>
    </subcellularLocation>
</comment>
<dbReference type="InterPro" id="IPR023090">
    <property type="entry name" value="UPF0702_alpha/beta_dom_sf"/>
</dbReference>
<evidence type="ECO:0000256" key="6">
    <source>
        <dbReference type="ARBA" id="ARBA00023136"/>
    </source>
</evidence>
<keyword evidence="5 7" id="KW-1133">Transmembrane helix</keyword>
<comment type="similarity">
    <text evidence="2">Belongs to the UPF0702 family.</text>
</comment>
<keyword evidence="3" id="KW-1003">Cell membrane</keyword>
<dbReference type="Proteomes" id="UP000036867">
    <property type="component" value="Unassembled WGS sequence"/>
</dbReference>
<dbReference type="OrthoDB" id="1899680at2"/>
<comment type="caution">
    <text evidence="9">The sequence shown here is derived from an EMBL/GenBank/DDBJ whole genome shotgun (WGS) entry which is preliminary data.</text>
</comment>
<evidence type="ECO:0000256" key="4">
    <source>
        <dbReference type="ARBA" id="ARBA00022692"/>
    </source>
</evidence>
<evidence type="ECO:0000256" key="5">
    <source>
        <dbReference type="ARBA" id="ARBA00022989"/>
    </source>
</evidence>
<evidence type="ECO:0000256" key="2">
    <source>
        <dbReference type="ARBA" id="ARBA00006448"/>
    </source>
</evidence>
<dbReference type="AlphaFoldDB" id="A0A0M0LAB2"/>